<dbReference type="EMBL" id="KN832026">
    <property type="protein sequence ID" value="KIN97669.1"/>
    <property type="molecule type" value="Genomic_DNA"/>
</dbReference>
<proteinExistence type="predicted"/>
<evidence type="ECO:0000256" key="1">
    <source>
        <dbReference type="SAM" id="MobiDB-lite"/>
    </source>
</evidence>
<dbReference type="HOGENOM" id="CLU_1291720_0_0_1"/>
<name>A0A0C3N9B3_PISTI</name>
<feature type="compositionally biased region" description="Acidic residues" evidence="1">
    <location>
        <begin position="158"/>
        <end position="167"/>
    </location>
</feature>
<evidence type="ECO:0000313" key="3">
    <source>
        <dbReference type="Proteomes" id="UP000054217"/>
    </source>
</evidence>
<dbReference type="Proteomes" id="UP000054217">
    <property type="component" value="Unassembled WGS sequence"/>
</dbReference>
<feature type="non-terminal residue" evidence="2">
    <location>
        <position position="214"/>
    </location>
</feature>
<organism evidence="2 3">
    <name type="scientific">Pisolithus tinctorius Marx 270</name>
    <dbReference type="NCBI Taxonomy" id="870435"/>
    <lineage>
        <taxon>Eukaryota</taxon>
        <taxon>Fungi</taxon>
        <taxon>Dikarya</taxon>
        <taxon>Basidiomycota</taxon>
        <taxon>Agaricomycotina</taxon>
        <taxon>Agaricomycetes</taxon>
        <taxon>Agaricomycetidae</taxon>
        <taxon>Boletales</taxon>
        <taxon>Sclerodermatineae</taxon>
        <taxon>Pisolithaceae</taxon>
        <taxon>Pisolithus</taxon>
    </lineage>
</organism>
<feature type="compositionally biased region" description="Acidic residues" evidence="1">
    <location>
        <begin position="189"/>
        <end position="204"/>
    </location>
</feature>
<dbReference type="OrthoDB" id="2712555at2759"/>
<protein>
    <submittedName>
        <fullName evidence="2">Uncharacterized protein</fullName>
    </submittedName>
</protein>
<reference evidence="2 3" key="1">
    <citation type="submission" date="2014-04" db="EMBL/GenBank/DDBJ databases">
        <authorList>
            <consortium name="DOE Joint Genome Institute"/>
            <person name="Kuo A."/>
            <person name="Kohler A."/>
            <person name="Costa M.D."/>
            <person name="Nagy L.G."/>
            <person name="Floudas D."/>
            <person name="Copeland A."/>
            <person name="Barry K.W."/>
            <person name="Cichocki N."/>
            <person name="Veneault-Fourrey C."/>
            <person name="LaButti K."/>
            <person name="Lindquist E.A."/>
            <person name="Lipzen A."/>
            <person name="Lundell T."/>
            <person name="Morin E."/>
            <person name="Murat C."/>
            <person name="Sun H."/>
            <person name="Tunlid A."/>
            <person name="Henrissat B."/>
            <person name="Grigoriev I.V."/>
            <person name="Hibbett D.S."/>
            <person name="Martin F."/>
            <person name="Nordberg H.P."/>
            <person name="Cantor M.N."/>
            <person name="Hua S.X."/>
        </authorList>
    </citation>
    <scope>NUCLEOTIDE SEQUENCE [LARGE SCALE GENOMIC DNA]</scope>
    <source>
        <strain evidence="2 3">Marx 270</strain>
    </source>
</reference>
<keyword evidence="3" id="KW-1185">Reference proteome</keyword>
<feature type="compositionally biased region" description="Basic and acidic residues" evidence="1">
    <location>
        <begin position="141"/>
        <end position="157"/>
    </location>
</feature>
<dbReference type="InParanoid" id="A0A0C3N9B3"/>
<sequence>MRIHNEQHTSRKTPPAESDDEISADVDAEMRRSNIQQCAPALTQILTHLSQKTGWSFSVLMGGPDLADAEEQCVVASLHIGKNRCGLNFAESYRQFNSTVVQAYMEFLDSKLYDNVPIIAASSISKKTGHDKGSNTNDGADVMKGDNDDEPDNHRSMDDEDDADVGEGQEGNDAGIGKDNEGDNAGIGDDQEGDDSGIDDDQEVDNAGRLDKLS</sequence>
<dbReference type="AlphaFoldDB" id="A0A0C3N9B3"/>
<dbReference type="STRING" id="870435.A0A0C3N9B3"/>
<gene>
    <name evidence="2" type="ORF">M404DRAFT_32144</name>
</gene>
<feature type="region of interest" description="Disordered" evidence="1">
    <location>
        <begin position="1"/>
        <end position="22"/>
    </location>
</feature>
<reference evidence="3" key="2">
    <citation type="submission" date="2015-01" db="EMBL/GenBank/DDBJ databases">
        <title>Evolutionary Origins and Diversification of the Mycorrhizal Mutualists.</title>
        <authorList>
            <consortium name="DOE Joint Genome Institute"/>
            <consortium name="Mycorrhizal Genomics Consortium"/>
            <person name="Kohler A."/>
            <person name="Kuo A."/>
            <person name="Nagy L.G."/>
            <person name="Floudas D."/>
            <person name="Copeland A."/>
            <person name="Barry K.W."/>
            <person name="Cichocki N."/>
            <person name="Veneault-Fourrey C."/>
            <person name="LaButti K."/>
            <person name="Lindquist E.A."/>
            <person name="Lipzen A."/>
            <person name="Lundell T."/>
            <person name="Morin E."/>
            <person name="Murat C."/>
            <person name="Riley R."/>
            <person name="Ohm R."/>
            <person name="Sun H."/>
            <person name="Tunlid A."/>
            <person name="Henrissat B."/>
            <person name="Grigoriev I.V."/>
            <person name="Hibbett D.S."/>
            <person name="Martin F."/>
        </authorList>
    </citation>
    <scope>NUCLEOTIDE SEQUENCE [LARGE SCALE GENOMIC DNA]</scope>
    <source>
        <strain evidence="3">Marx 270</strain>
    </source>
</reference>
<evidence type="ECO:0000313" key="2">
    <source>
        <dbReference type="EMBL" id="KIN97669.1"/>
    </source>
</evidence>
<accession>A0A0C3N9B3</accession>
<feature type="region of interest" description="Disordered" evidence="1">
    <location>
        <begin position="126"/>
        <end position="214"/>
    </location>
</feature>